<dbReference type="PROSITE" id="PS51257">
    <property type="entry name" value="PROKAR_LIPOPROTEIN"/>
    <property type="match status" value="1"/>
</dbReference>
<evidence type="ECO:0000313" key="4">
    <source>
        <dbReference type="Proteomes" id="UP001556367"/>
    </source>
</evidence>
<organism evidence="3 4">
    <name type="scientific">Hohenbuehelia grisea</name>
    <dbReference type="NCBI Taxonomy" id="104357"/>
    <lineage>
        <taxon>Eukaryota</taxon>
        <taxon>Fungi</taxon>
        <taxon>Dikarya</taxon>
        <taxon>Basidiomycota</taxon>
        <taxon>Agaricomycotina</taxon>
        <taxon>Agaricomycetes</taxon>
        <taxon>Agaricomycetidae</taxon>
        <taxon>Agaricales</taxon>
        <taxon>Pleurotineae</taxon>
        <taxon>Pleurotaceae</taxon>
        <taxon>Hohenbuehelia</taxon>
    </lineage>
</organism>
<dbReference type="InterPro" id="IPR052953">
    <property type="entry name" value="Ser-rich/MCO-related"/>
</dbReference>
<feature type="region of interest" description="Disordered" evidence="1">
    <location>
        <begin position="144"/>
        <end position="175"/>
    </location>
</feature>
<dbReference type="PANTHER" id="PTHR34883">
    <property type="entry name" value="SERINE-RICH PROTEIN, PUTATIVE-RELATED-RELATED"/>
    <property type="match status" value="1"/>
</dbReference>
<dbReference type="CDD" id="cd00920">
    <property type="entry name" value="Cupredoxin"/>
    <property type="match status" value="1"/>
</dbReference>
<dbReference type="PANTHER" id="PTHR34883:SF4">
    <property type="entry name" value="CUPREDOXIN"/>
    <property type="match status" value="1"/>
</dbReference>
<dbReference type="EMBL" id="JASNQZ010000001">
    <property type="protein sequence ID" value="KAL0960724.1"/>
    <property type="molecule type" value="Genomic_DNA"/>
</dbReference>
<feature type="chain" id="PRO_5046700681" description="Cupredoxin" evidence="2">
    <location>
        <begin position="19"/>
        <end position="198"/>
    </location>
</feature>
<evidence type="ECO:0000256" key="2">
    <source>
        <dbReference type="SAM" id="SignalP"/>
    </source>
</evidence>
<sequence>MRFFTALAIAASAACALAAEFTVLVGKDGGLTYEPTSVTAKVGDVIAFRFLSKNHTVTQSTFANPCEKMTTPAQGIDSGFMPVAPGATLFPQWSFTINNASAPLWFYCAQAPHCQRGMVFAINPNAEKTFDAFKANAAAGAAPSASGVSSGASPSASTTSGTTSGTAAGATPSNGASTVGRNTAGILLMVALSFVFAL</sequence>
<evidence type="ECO:0000313" key="3">
    <source>
        <dbReference type="EMBL" id="KAL0960724.1"/>
    </source>
</evidence>
<protein>
    <recommendedName>
        <fullName evidence="5">Cupredoxin</fullName>
    </recommendedName>
</protein>
<dbReference type="InterPro" id="IPR008972">
    <property type="entry name" value="Cupredoxin"/>
</dbReference>
<feature type="signal peptide" evidence="2">
    <location>
        <begin position="1"/>
        <end position="18"/>
    </location>
</feature>
<comment type="caution">
    <text evidence="3">The sequence shown here is derived from an EMBL/GenBank/DDBJ whole genome shotgun (WGS) entry which is preliminary data.</text>
</comment>
<dbReference type="SUPFAM" id="SSF49503">
    <property type="entry name" value="Cupredoxins"/>
    <property type="match status" value="1"/>
</dbReference>
<proteinExistence type="predicted"/>
<keyword evidence="2" id="KW-0732">Signal</keyword>
<name>A0ABR3JXS3_9AGAR</name>
<gene>
    <name evidence="3" type="ORF">HGRIS_005749</name>
</gene>
<reference evidence="4" key="1">
    <citation type="submission" date="2024-06" db="EMBL/GenBank/DDBJ databases">
        <title>Multi-omics analyses provide insights into the biosynthesis of the anticancer antibiotic pleurotin in Hohenbuehelia grisea.</title>
        <authorList>
            <person name="Weaver J.A."/>
            <person name="Alberti F."/>
        </authorList>
    </citation>
    <scope>NUCLEOTIDE SEQUENCE [LARGE SCALE GENOMIC DNA]</scope>
    <source>
        <strain evidence="4">T-177</strain>
    </source>
</reference>
<dbReference type="Gene3D" id="2.60.40.420">
    <property type="entry name" value="Cupredoxins - blue copper proteins"/>
    <property type="match status" value="1"/>
</dbReference>
<evidence type="ECO:0008006" key="5">
    <source>
        <dbReference type="Google" id="ProtNLM"/>
    </source>
</evidence>
<evidence type="ECO:0000256" key="1">
    <source>
        <dbReference type="SAM" id="MobiDB-lite"/>
    </source>
</evidence>
<dbReference type="Proteomes" id="UP001556367">
    <property type="component" value="Unassembled WGS sequence"/>
</dbReference>
<accession>A0ABR3JXS3</accession>
<keyword evidence="4" id="KW-1185">Reference proteome</keyword>